<accession>A0A9N7MCD5</accession>
<dbReference type="CDD" id="cd22160">
    <property type="entry name" value="F-box_AtFBL13-like"/>
    <property type="match status" value="1"/>
</dbReference>
<dbReference type="InterPro" id="IPR053772">
    <property type="entry name" value="At1g61320/At1g61330-like"/>
</dbReference>
<dbReference type="PANTHER" id="PTHR34145:SF68">
    <property type="entry name" value="FBD DOMAIN-CONTAINING PROTEIN"/>
    <property type="match status" value="1"/>
</dbReference>
<dbReference type="Pfam" id="PF23622">
    <property type="entry name" value="LRR_At1g61320_AtMIF1"/>
    <property type="match status" value="1"/>
</dbReference>
<dbReference type="Pfam" id="PF00646">
    <property type="entry name" value="F-box"/>
    <property type="match status" value="1"/>
</dbReference>
<dbReference type="PANTHER" id="PTHR34145">
    <property type="entry name" value="OS02G0105600 PROTEIN"/>
    <property type="match status" value="1"/>
</dbReference>
<dbReference type="SMART" id="SM00256">
    <property type="entry name" value="FBOX"/>
    <property type="match status" value="1"/>
</dbReference>
<dbReference type="InterPro" id="IPR001810">
    <property type="entry name" value="F-box_dom"/>
</dbReference>
<dbReference type="SUPFAM" id="SSF81383">
    <property type="entry name" value="F-box domain"/>
    <property type="match status" value="1"/>
</dbReference>
<dbReference type="OrthoDB" id="613853at2759"/>
<feature type="domain" description="F-box" evidence="1">
    <location>
        <begin position="101"/>
        <end position="149"/>
    </location>
</feature>
<dbReference type="InterPro" id="IPR032675">
    <property type="entry name" value="LRR_dom_sf"/>
</dbReference>
<evidence type="ECO:0000313" key="2">
    <source>
        <dbReference type="EMBL" id="CAA0806853.1"/>
    </source>
</evidence>
<dbReference type="EMBL" id="CACSLK010000984">
    <property type="protein sequence ID" value="CAA0806853.1"/>
    <property type="molecule type" value="Genomic_DNA"/>
</dbReference>
<dbReference type="SUPFAM" id="SSF52047">
    <property type="entry name" value="RNI-like"/>
    <property type="match status" value="1"/>
</dbReference>
<dbReference type="InterPro" id="IPR055357">
    <property type="entry name" value="LRR_At1g61320_AtMIF1"/>
</dbReference>
<dbReference type="InterPro" id="IPR053781">
    <property type="entry name" value="F-box_AtFBL13-like"/>
</dbReference>
<dbReference type="Gene3D" id="1.20.1280.50">
    <property type="match status" value="1"/>
</dbReference>
<dbReference type="AlphaFoldDB" id="A0A9N7MCD5"/>
<evidence type="ECO:0000259" key="1">
    <source>
        <dbReference type="PROSITE" id="PS50181"/>
    </source>
</evidence>
<dbReference type="InterPro" id="IPR036047">
    <property type="entry name" value="F-box-like_dom_sf"/>
</dbReference>
<name>A0A9N7MCD5_STRHE</name>
<evidence type="ECO:0000313" key="3">
    <source>
        <dbReference type="Proteomes" id="UP001153555"/>
    </source>
</evidence>
<organism evidence="2 3">
    <name type="scientific">Striga hermonthica</name>
    <name type="common">Purple witchweed</name>
    <name type="synonym">Buchnera hermonthica</name>
    <dbReference type="NCBI Taxonomy" id="68872"/>
    <lineage>
        <taxon>Eukaryota</taxon>
        <taxon>Viridiplantae</taxon>
        <taxon>Streptophyta</taxon>
        <taxon>Embryophyta</taxon>
        <taxon>Tracheophyta</taxon>
        <taxon>Spermatophyta</taxon>
        <taxon>Magnoliopsida</taxon>
        <taxon>eudicotyledons</taxon>
        <taxon>Gunneridae</taxon>
        <taxon>Pentapetalae</taxon>
        <taxon>asterids</taxon>
        <taxon>lamiids</taxon>
        <taxon>Lamiales</taxon>
        <taxon>Orobanchaceae</taxon>
        <taxon>Buchnereae</taxon>
        <taxon>Striga</taxon>
    </lineage>
</organism>
<keyword evidence="3" id="KW-1185">Reference proteome</keyword>
<dbReference type="Proteomes" id="UP001153555">
    <property type="component" value="Unassembled WGS sequence"/>
</dbReference>
<protein>
    <submittedName>
        <fullName evidence="2">F-box/LRR-repeat protein</fullName>
    </submittedName>
</protein>
<dbReference type="Gene3D" id="3.80.10.10">
    <property type="entry name" value="Ribonuclease Inhibitor"/>
    <property type="match status" value="1"/>
</dbReference>
<comment type="caution">
    <text evidence="2">The sequence shown here is derived from an EMBL/GenBank/DDBJ whole genome shotgun (WGS) entry which is preliminary data.</text>
</comment>
<proteinExistence type="predicted"/>
<reference evidence="2" key="1">
    <citation type="submission" date="2019-12" db="EMBL/GenBank/DDBJ databases">
        <authorList>
            <person name="Scholes J."/>
        </authorList>
    </citation>
    <scope>NUCLEOTIDE SEQUENCE</scope>
</reference>
<gene>
    <name evidence="2" type="ORF">SHERM_09734</name>
</gene>
<sequence>MPCVGQVGLKRIWPKLPFLFRAVTTFQPNKYTHIISLQVTSKLQPIFISRPKIKGFVAARRSAFGQFKLHRLLRALMAGRRVNLDSKFGIKKCVERYNHGDDLISRLPDDILLVILSSLPLKEAGRTSVLSSRWRNLWSYTSYLYFDDHSSMEKIIQVPDSLSVEREKYVRWVDSVLQSHRGFSLKELRICFSLVQSPSITKWIEFAFERHIEKLELNLSDGDYVHDPDETYVFPQELLWENNSSYNPYKSSRLFNYKTIKILSFSCINVSREAIEFFFRYCPLLEQLVVHFSVVLTSLEVCGPSLVLKHLEICKCSYLESLRISAPNLSTLILGKIEGLLLEDVPVLRDVYVNFNDSRPDSFYVQKLVPTLLCCLSHLEILTFNIYLRNEVLSTLNFPVMPKLRKLVFIKGLSGVDSSLLELTHFIKASPNLQEFELKQSWFEAERSDREIQKGVKQFPLHQHLNVFRFSGYYGCPSDVELVNYLLESCVALREIIVDTQAPIHLAYEAVDPEELKLAEIAKVYAKQQLEPLVPKHIRLFIC</sequence>
<dbReference type="PROSITE" id="PS50181">
    <property type="entry name" value="FBOX"/>
    <property type="match status" value="1"/>
</dbReference>